<sequence length="51" mass="5665">MALHNPTPRLAFRTARLLGWVVAVLALLAVFALYTAPGFMVMLSDQLWACF</sequence>
<organism evidence="2 3">
    <name type="scientific">Acidovorax soli</name>
    <dbReference type="NCBI Taxonomy" id="592050"/>
    <lineage>
        <taxon>Bacteria</taxon>
        <taxon>Pseudomonadati</taxon>
        <taxon>Pseudomonadota</taxon>
        <taxon>Betaproteobacteria</taxon>
        <taxon>Burkholderiales</taxon>
        <taxon>Comamonadaceae</taxon>
        <taxon>Acidovorax</taxon>
    </lineage>
</organism>
<proteinExistence type="predicted"/>
<keyword evidence="1" id="KW-0472">Membrane</keyword>
<accession>A0A1H3WSD8</accession>
<dbReference type="STRING" id="592050.SAMN05421875_10342"/>
<gene>
    <name evidence="2" type="ORF">SAMN05421875_10342</name>
</gene>
<reference evidence="3" key="1">
    <citation type="submission" date="2016-10" db="EMBL/GenBank/DDBJ databases">
        <authorList>
            <person name="Varghese N."/>
            <person name="Submissions S."/>
        </authorList>
    </citation>
    <scope>NUCLEOTIDE SEQUENCE [LARGE SCALE GENOMIC DNA]</scope>
    <source>
        <strain evidence="3">DSM 25157</strain>
    </source>
</reference>
<dbReference type="GeneID" id="43574735"/>
<keyword evidence="3" id="KW-1185">Reference proteome</keyword>
<dbReference type="AlphaFoldDB" id="A0A1H3WSD8"/>
<protein>
    <submittedName>
        <fullName evidence="2">Uncharacterized protein</fullName>
    </submittedName>
</protein>
<dbReference type="Proteomes" id="UP000199002">
    <property type="component" value="Unassembled WGS sequence"/>
</dbReference>
<keyword evidence="1" id="KW-1133">Transmembrane helix</keyword>
<evidence type="ECO:0000313" key="3">
    <source>
        <dbReference type="Proteomes" id="UP000199002"/>
    </source>
</evidence>
<feature type="transmembrane region" description="Helical" evidence="1">
    <location>
        <begin position="17"/>
        <end position="36"/>
    </location>
</feature>
<dbReference type="EMBL" id="FNQJ01000003">
    <property type="protein sequence ID" value="SDZ90049.1"/>
    <property type="molecule type" value="Genomic_DNA"/>
</dbReference>
<keyword evidence="1" id="KW-0812">Transmembrane</keyword>
<name>A0A1H3WSD8_9BURK</name>
<evidence type="ECO:0000313" key="2">
    <source>
        <dbReference type="EMBL" id="SDZ90049.1"/>
    </source>
</evidence>
<dbReference type="RefSeq" id="WP_159433762.1">
    <property type="nucleotide sequence ID" value="NZ_CAXIQL010000090.1"/>
</dbReference>
<evidence type="ECO:0000256" key="1">
    <source>
        <dbReference type="SAM" id="Phobius"/>
    </source>
</evidence>